<sequence>MLHQLGSGLSVLNPHPVPIEGPRLLHHLVRQSSSNAGPAIDFLKDGSMRQKLSYESLHILSDDLAKRIYRTLTGLKHTSAIIPVFLPQCPELYITLLAILKAGKAFCPLGIDTPKQRLSFILKDITANLVITTSTLKERIPLDRGVEVLVVDQETTQHKEDSLHVEEAVHPKDLAYVLYTSGSTGLPKAVSVSHRAVTQSLMAHDQHIPRFSRFLQFAAPTFDVSIFEIFFPLFRGCTLVGCTRAQMLNDLPGTIKLMEIDAAELTPTVVSNLLRGRASVPGLKLLLTIGEMLTRHVVQEFGGDATQKSILWGMYGPTEAAIHCTLQPHFQSDFSVGNIGFPLETVSAFIVTPALEGESSTDIKILPTGEVGELVVGGPQVAEEYLNRPELTAAAFLRHPKFGVLYRTGDKARLLPSGTLECLGRIVSGQVKVRGQRVELGEIEQIISKVDGCHTVSVVVIEDTLVAFCAVGSSAASKSEVINTCNRWLPSYMVPADIIFVPCMPQLASGKIDKKELEAQYVRDCQVDDSPGSKLPDEFGRTVQRILEHTLGRKITLSTAFSYAGVDSLRSIQIASSLREKGYRIGAVDVLSSNNLEELLTICKSERAYLAQNMTADFSAISNAAMRLSDLDSHQTDIVDIIPCTPLQEAMLAETIGRPDAYCNWIETELPASYTFSQVRGFFDILAKENEILRSGFCVTSSLNSSSFAQVVWKALHKSQIIEVTNFSKKFSLSSMESLFRPFTVQVNATSPKTRLVFQIHHALYDGWSFDLLLKDFANIIRGRSLDSRPQFRQVVTYYEQLSSGAEKAESISFWAHMLKGYCPEPLRNFNGKTICNNYLQSLARSSSVNVKSLHEGANNCTVNPQVFFQAALAYILGSYLGSTDVVIGTVTSGRTIPVTGIENIMGPCIASLPLRVDLSKCSTIKDILDRVQNSNRAMLSHATLPLRDIIRSCGVPPDSHLFEVLFVWQETIFSKASGPFEIKTIGSADDLEFKLTLEFEPRADCVSCRATYDSSVLPETQVKYLLQHIDELVNHFLEKPTAEFNGVSHCFSPQSLSIANPSPQQTSFSHGPAYAVERWAAETPDKEAVIFGTIFNGSMVEKERLTYSALNSRANQLAHALQERGIGGDSLICVLLEKSVNLYVAILAILKVGSGYLPILPDSPPERITKILSEAQVNICLSETPFLKDARHEGSYLVLDLDTMDTSTYPDQNLSVEYDGSYLAYAIFTSGSTGAPKGVLVTQENLMSNLEVLLDLYPTPADSRLLQACSQAFDVSVFEIFFTWYAGLCLCSATKDDLYQDFEAAIVSLGVTHLSLTPTVASLVNPKHVPKVRFLVTAGEALTEHVRRQWAGKGLYQGYGPSETTNICTVRASVTMEDAINNIGAPFRNTSAFVLDPRCSTIVPRGGIGELCFGGAQVFRGYLNMPELNARKIINHPSYGRIYRSGDMGVLLPDDSILFTGRSDDQIKIRGQRVELGEVTSCIIDCVAVEDCVTLLFQQTESSQKLVTFWVPTKASAKRFELLPFQSFSSAIQDIFESLAPKLPTYMIPSHLIPITQIPVTSQTKVDKKRLFQVFQDLSSKQLELVTHNSPPDNYDGELSEQERPIAEALAGSIGVPLADIQRNSSFFNVGLDSISAIRFSRKLQEIGIGAIPVSVILKNASVARLSSKIRVASTSEVLARRLLHEPGKVLQLAHINQIRSEFEKRGERVKKILPCTSLQEAMLSSAPSATCSSYYNTMVFEVTGEVSKLKKCWTLMFQRHEIFRTAFVPTDDKDYAFAQVVLEYEDPIWDELESIDDTEAYVERTLSHLLRSFKPPVRLATLESSTSTKLVFCCHHALYDGQAISSLLQEVQQAYYGSILPPSVPYERYLQHMISQDFIAADQFWKTSLAGLEPTSFPDLSGTSKKYGSSVSSPRQILHVPLQDVLMMCQDSSVSLLSMIQAAWGKLLHFYTGETNLCFGNVVSGRSLPGEDLDQLIAPCFNTLPVRLNLNAARTHLFDTLVILQQPSNPLDESIWRLERDAGDMNFPIVCEVSQSPLHDQLSVTLHHQTHLVSETDAHMIVKTFSYALSSCVQFPSAAAGDTFGFPSDILARSNFDFVPATPTEGPGLHSAFEGNASLRSNQVALDFQHDNNTRTTWTFGELNAKANQIAHALIERNIGPEDIIPVYIQKSPQFYACILGVLKAGAAFTPLHPELPEARKKFMLSEIHPKVLLCVSDSALDWCRDVEVVNVDTLERNPTENPVIQGLASTNLAYCLYTSGSTGVPKAVGVEHRSPIQTIESSRPLVPWSHDSRLLQYAAITFDMCYYDCFLAWTFGFALCTAEQNALMNNITHVVNSLNVDLLDLTPSIAAGLSREDVPGVKWLYCIGETMVPDIVQRWEGACVNSYGPTEAAFCTTIFPVRKDIKNTVIGMPFPTTSFAVFPKNGERALPVLGVGELYIGGAQIARGYYNNSALTEERFVYRSGQRFYKSGDMVRMLSDGNFEFIGRADDQVKIRGLRVELGEISHVLQECDEDISSVTTQILRKDADAKQQLVAFLVTTAWDKTFELKIKAKRAATDHLPFYMVPQFFIFIEKIPKSMAGKVDKKALGVIFQDSEDTQLISEETMEQATSHSWTETENQVRTIFARLSGTQTECIHPTTSIHQLGLDSISAVQIAAGLRRKGYEVHAVDVLKYTSCVELAACLDRPGGLSSREAKKFNFQEFDNMFRFDILKAFGIKDEDVEAVRPCTPLQRGIISRFIAREGTVYYNYLRLRLNDDIDAPRLRQAWSLVMKKHQMLRTGFAELKDSNHSFAMVQFAATTVSLPWDEENAKNDPQEVDEWYLQSTLQTLKQLHRPPWRIRFNKENGQAHLHLAIFHAIFDAESLQAIFTDVSRAYNDLPLGIPTSLEPLLDMILTLGASEDIQRTHFWEKLGKGLAVTRFPNVAPLRYNAVSPAVVTKICSTSVVDLEAGCRKSNITLQAAGIASWASILSAYTGESSVTCGVVLSGRNVEAAESAVFPCITTMPFVCKVGKDKRKMLRDIMALNAEIQRHQFTPLNEIQRMMGHPNEPLFDTIFAFQKIPNKGQVDMLWEVVDERASVDYPISIELEPVGERVEIRLTFLPHMIPREQAALILGQLDHLLAQFVFSEVQSPNVVHYNQDLYSITPAREHTIPSKVSLLHELVEIFVNESPSRIALEFASAISNGQYTSKTWTYTQLNSEANRIAHMLISHGVKPGGLVGICFDKCPEASFAILGILKAGAAFVALDPGAPSRRRAFIVKDSGAIVVMSMITQSTDLIAHLDVPILNLDEMDLKSTPVTKPVLERDIVPQDRSYCLYTSGTTGTPKGCELTHENAVQAMLSFQRIFAGHWNEDSRWLQFASFHFDVSVLEQFWSWSVGICVVSAPRDLIFEDLATSIRVLGITHIDLTPSLAQTLHPDDVPSLCKGVFITGGESLKQEILDVWGPKGVIYNGYGPTEATIGVTMYPRVPATGKPSNIGPQFDNVGSYVLTPNSDVPVLRGGVGELCVSGKLVGKGYLNRPELTLERFPHIPHFNERVYRTGDLVRILHDGTFDFLGRADDQVKLRGQRLEIGEINSVIKQFGLGISDVATLILKHPRQQKDQLVSFVVTTSRMNGEPRILIDGGRLLEDCKEACHEKLPGYMVPTHFIALSAMPLSASNKAEVRKLREMYNALTVSDLQALAGTLNINDMRWSMDEEKIRKVLKDMLHLNESEIKKSSSIFELGLDSVSVIGFVRALKQVGFSNATASTVMKNTSIARLAKVLKKRGPEHNDRGSILAAQQSITATQHRHRRAVAEALHMDPRNIEALAPCTPLQQGMIARSLDSEKGLYFNTFRFNLSNRVQEHALRFAWQEVFSATQILRTIFSNTEDGFVQAAIGKLPFPWRSCELSNDDSLGAYLDDMKREWSQQNQTFLMKKPFELAFVATPLRKVLAVHIFHALYDGNSIALMVKTVWEIYNGCWSGKIGPPFQSVLACGPLRNVDGAQNFWHKHLSDNAFRPIPGRIGQSDEPSITMVIREIQGLSKYELARRKLGVTPQAIAQACWATVLHKYVKGTVTLGMVVSGRNIDFEDVDQVIGPLFNTIPYQHRVDSQDTWASLVKKAHDFNVGVHPYQHIPLRDIMKWCKRSPSQPLFDTLFVYQIAEADEKWVKNNAWELIDGSVEADFPLTIDIEQRGGKSLKITLVTQGHVSDPELSNRLMNDFEKTLDEILNDTGENINFSFIEEVGADGLPASSENKNMPTFTDGADDFEWSKSAIAMREEVAKLAGTRITDISETTSIFELGLDSIDAIKLSSRLKKRGIDVPVSGIMRALTIPRMARISSNNTGLIQRHSDMIFRSHKRRLENCLQRRRILVEDIEQVLPLTPLQEAMVAEMVASEYTRYYNHDVLKLAPDTDVEKLKAAWTKLVENSPILRTSFIGVDDPNIDFSFAQVVHRVPHAFWQNLKVEGKPNFLGIFESIRRKAVKASQPGPLFHIHRIDSGDQRYLVLSVSHALYDGWSLGLLHSDVRRSYFGQFSSRPSYDSALQEILTATGSDAAAFWRDHLSEAKPSLLPRRPGMKTPDHQRVCRMEQTSKTDLESIASFAKRYNITLQTVGQTIYALVLASYIQSLDVIFGSVLSGRDNDNMSEILFPTMNTVAIRTILHGTRLEMLRYVQENFMGVKQWQHFPLRKAQAIAGAQGSLFESLFIYQKRLEDRDENTPQLYESVEGQSGVEYPVCVEMEVVDDELIWRCAVKEDVFDHTGAEGLLKRLDTVLKALLEHPGAPTIDFTPAGTSICGLPGFQEEQHQDAESNSPKNEDHSQSLLESPTARIIREVMAFVSKIPEEEITEGMTIFHLGLDSISAIKVSSLLRKRSVILSVGEMLKAATVENMAQLADERTPASDEDAHDAEALLESALGHIEQAAILRQAGMEEQNVEQLLPASAGQIYMLSVWINSNKTIFYPEFSYKLAGSITFQSLQKAWEALVAANPVLRACFVATKDSRVPYVQAVLHSAETAVHDLSRVDGESVSQEIHERSLVQPYAHLFVSESSMGWNLTLKIHHALYDGASLPILMQQLQDLSNGVSSTLSPVTKVFSKFLASSFISSSMPKRKAFWSNYLYGIAQQQPLLPQPFTPSTSKIEIFKRQLLPATRLDSLARQHGLSTQSVFFAIYARLYASLVPTPSDRDVVIGIYLANRSHPSIPTLAQSAIPTVNLVALRVSKPLEMEVWDTAAQIQYDIQEISMVENAGVGLWEVREWTGVKVDTFVNFLKLPESEKDKDREYGTKIRVVGEWEENVSKVVEMKGRGPDGPGWLVDGHVQKAYLHALDIEATIRNGALNVGVFAPVGMIGLEEGEKLIRDLRSELEGLE</sequence>
<name>A0ACB6R1B2_9PLEO</name>
<comment type="caution">
    <text evidence="1">The sequence shown here is derived from an EMBL/GenBank/DDBJ whole genome shotgun (WGS) entry which is preliminary data.</text>
</comment>
<dbReference type="Proteomes" id="UP000799755">
    <property type="component" value="Unassembled WGS sequence"/>
</dbReference>
<protein>
    <submittedName>
        <fullName evidence="1">Uncharacterized protein</fullName>
    </submittedName>
</protein>
<accession>A0ACB6R1B2</accession>
<gene>
    <name evidence="1" type="ORF">BDR25DRAFT_282295</name>
</gene>
<dbReference type="EMBL" id="MU003500">
    <property type="protein sequence ID" value="KAF2473073.1"/>
    <property type="molecule type" value="Genomic_DNA"/>
</dbReference>
<evidence type="ECO:0000313" key="1">
    <source>
        <dbReference type="EMBL" id="KAF2473073.1"/>
    </source>
</evidence>
<proteinExistence type="predicted"/>
<organism evidence="1 2">
    <name type="scientific">Lindgomyces ingoldianus</name>
    <dbReference type="NCBI Taxonomy" id="673940"/>
    <lineage>
        <taxon>Eukaryota</taxon>
        <taxon>Fungi</taxon>
        <taxon>Dikarya</taxon>
        <taxon>Ascomycota</taxon>
        <taxon>Pezizomycotina</taxon>
        <taxon>Dothideomycetes</taxon>
        <taxon>Pleosporomycetidae</taxon>
        <taxon>Pleosporales</taxon>
        <taxon>Lindgomycetaceae</taxon>
        <taxon>Lindgomyces</taxon>
    </lineage>
</organism>
<evidence type="ECO:0000313" key="2">
    <source>
        <dbReference type="Proteomes" id="UP000799755"/>
    </source>
</evidence>
<keyword evidence="2" id="KW-1185">Reference proteome</keyword>
<reference evidence="1" key="1">
    <citation type="journal article" date="2020" name="Stud. Mycol.">
        <title>101 Dothideomycetes genomes: a test case for predicting lifestyles and emergence of pathogens.</title>
        <authorList>
            <person name="Haridas S."/>
            <person name="Albert R."/>
            <person name="Binder M."/>
            <person name="Bloem J."/>
            <person name="Labutti K."/>
            <person name="Salamov A."/>
            <person name="Andreopoulos B."/>
            <person name="Baker S."/>
            <person name="Barry K."/>
            <person name="Bills G."/>
            <person name="Bluhm B."/>
            <person name="Cannon C."/>
            <person name="Castanera R."/>
            <person name="Culley D."/>
            <person name="Daum C."/>
            <person name="Ezra D."/>
            <person name="Gonzalez J."/>
            <person name="Henrissat B."/>
            <person name="Kuo A."/>
            <person name="Liang C."/>
            <person name="Lipzen A."/>
            <person name="Lutzoni F."/>
            <person name="Magnuson J."/>
            <person name="Mondo S."/>
            <person name="Nolan M."/>
            <person name="Ohm R."/>
            <person name="Pangilinan J."/>
            <person name="Park H.-J."/>
            <person name="Ramirez L."/>
            <person name="Alfaro M."/>
            <person name="Sun H."/>
            <person name="Tritt A."/>
            <person name="Yoshinaga Y."/>
            <person name="Zwiers L.-H."/>
            <person name="Turgeon B."/>
            <person name="Goodwin S."/>
            <person name="Spatafora J."/>
            <person name="Crous P."/>
            <person name="Grigoriev I."/>
        </authorList>
    </citation>
    <scope>NUCLEOTIDE SEQUENCE</scope>
    <source>
        <strain evidence="1">ATCC 200398</strain>
    </source>
</reference>